<organism evidence="1 2">
    <name type="scientific">Neofusicoccum parvum</name>
    <dbReference type="NCBI Taxonomy" id="310453"/>
    <lineage>
        <taxon>Eukaryota</taxon>
        <taxon>Fungi</taxon>
        <taxon>Dikarya</taxon>
        <taxon>Ascomycota</taxon>
        <taxon>Pezizomycotina</taxon>
        <taxon>Dothideomycetes</taxon>
        <taxon>Dothideomycetes incertae sedis</taxon>
        <taxon>Botryosphaeriales</taxon>
        <taxon>Botryosphaeriaceae</taxon>
        <taxon>Neofusicoccum</taxon>
    </lineage>
</organism>
<reference evidence="1" key="1">
    <citation type="submission" date="2024-09" db="EMBL/GenBank/DDBJ databases">
        <title>Draft Genome Sequences of Neofusicoccum parvum.</title>
        <authorList>
            <person name="Ashida A."/>
            <person name="Camagna M."/>
            <person name="Tanaka A."/>
            <person name="Takemoto D."/>
        </authorList>
    </citation>
    <scope>NUCLEOTIDE SEQUENCE</scope>
    <source>
        <strain evidence="1">PPO83</strain>
    </source>
</reference>
<dbReference type="Proteomes" id="UP001165186">
    <property type="component" value="Unassembled WGS sequence"/>
</dbReference>
<name>A0ACB5S422_9PEZI</name>
<sequence>MDLSPTRPQHFQPRAEGEESTPALLDDDQLEYPNKEGYGVASNHDANTLKDTTAAKLKLPGPNSALDAVLIPALSDWYRAEDDVKHNPERKSIYTSLDGLKAQERILSFESAMSYQYRVINARNAPFDDPSLPGVQLAYMQHAKDLDKKPHHPAVKLVAKAHAIISMVIDGAINGFRKTKNQGQVRYARADDLHASALDRLETMCVALQENKNIVVEVLEGDEQTIINFVYAPKALMTPANCEYFT</sequence>
<gene>
    <name evidence="1" type="primary">g7377</name>
    <name evidence="1" type="ORF">NpPPO83_00007377</name>
</gene>
<evidence type="ECO:0000313" key="1">
    <source>
        <dbReference type="EMBL" id="GME27458.1"/>
    </source>
</evidence>
<proteinExistence type="predicted"/>
<evidence type="ECO:0000313" key="2">
    <source>
        <dbReference type="Proteomes" id="UP001165186"/>
    </source>
</evidence>
<accession>A0ACB5S422</accession>
<dbReference type="EMBL" id="BSXG01000037">
    <property type="protein sequence ID" value="GME27458.1"/>
    <property type="molecule type" value="Genomic_DNA"/>
</dbReference>
<keyword evidence="2" id="KW-1185">Reference proteome</keyword>
<protein>
    <submittedName>
        <fullName evidence="1">Uncharacterized protein LTHEOB_4655</fullName>
    </submittedName>
</protein>
<comment type="caution">
    <text evidence="1">The sequence shown here is derived from an EMBL/GenBank/DDBJ whole genome shotgun (WGS) entry which is preliminary data.</text>
</comment>